<evidence type="ECO:0000313" key="1">
    <source>
        <dbReference type="EMBL" id="KIJ45014.1"/>
    </source>
</evidence>
<sequence length="689" mass="76919">MVNGAPERTPWQYLSLSQLRERERQLTTQLNTIKLQVLNSDRHLAYRTRVIDDHKRFIVAISTGDVKRIDALVRTALRNGLSISAILERINKAVQGLYTPKSYQEQDYHFSQLCCRLGGNTVANLAKQALSGPSLRTLRRKAVVGNLTVFSGYPTWKEIAQNIKELFQGSFEDLPIKPLGYVLMIDEIATENRLRYDPKQDLILGTCREHEHAITLSFESIEEAQLVIKALQEGKIHFASEATVIALGTLTEDNHIYPGRPIVVSGSCKKETATAHVSILHAAIKACNEASGLLQGKLYSIASDGERKRGKALTALTMQKPLDRASPIYDQLSRLKLMNFEVGENDLTQDKDYHHIFKRCRNTAIRLTGMNIFGLIITSAILERHLLVSGISQSRVWSLLQPNDKQDVPLACGLISAVFSLSFPVEGQSATYIKARTALSIVGELWMALIAPFTDSKMSLREQLKSLSQAAHMTLALYRHGKGLFMPVQLFIDIMHMVKNAYFCVAKAKIDDPEGKFFITLLGTDRLEIQFGLLRSMIGNDANADMLQVASCLTAAAESSMLLAMHPEWGKGPRCLNLPSLKKQGDMIHQKTDHLNPASWTGNVSLSTVNLRSCWILGHNQAEVILSKSEPGYTFASLIDSQCVNILRPFGETIDEGAILNEEDMGEEEEQVKLLFLFFSIPLKYIHLD</sequence>
<dbReference type="EMBL" id="KN837114">
    <property type="protein sequence ID" value="KIJ45014.1"/>
    <property type="molecule type" value="Genomic_DNA"/>
</dbReference>
<organism evidence="1 2">
    <name type="scientific">Sphaerobolus stellatus (strain SS14)</name>
    <dbReference type="NCBI Taxonomy" id="990650"/>
    <lineage>
        <taxon>Eukaryota</taxon>
        <taxon>Fungi</taxon>
        <taxon>Dikarya</taxon>
        <taxon>Basidiomycota</taxon>
        <taxon>Agaricomycotina</taxon>
        <taxon>Agaricomycetes</taxon>
        <taxon>Phallomycetidae</taxon>
        <taxon>Geastrales</taxon>
        <taxon>Sphaerobolaceae</taxon>
        <taxon>Sphaerobolus</taxon>
    </lineage>
</organism>
<proteinExistence type="predicted"/>
<protein>
    <submittedName>
        <fullName evidence="1">Uncharacterized protein</fullName>
    </submittedName>
</protein>
<evidence type="ECO:0000313" key="2">
    <source>
        <dbReference type="Proteomes" id="UP000054279"/>
    </source>
</evidence>
<dbReference type="Proteomes" id="UP000054279">
    <property type="component" value="Unassembled WGS sequence"/>
</dbReference>
<keyword evidence="2" id="KW-1185">Reference proteome</keyword>
<reference evidence="1 2" key="1">
    <citation type="submission" date="2014-06" db="EMBL/GenBank/DDBJ databases">
        <title>Evolutionary Origins and Diversification of the Mycorrhizal Mutualists.</title>
        <authorList>
            <consortium name="DOE Joint Genome Institute"/>
            <consortium name="Mycorrhizal Genomics Consortium"/>
            <person name="Kohler A."/>
            <person name="Kuo A."/>
            <person name="Nagy L.G."/>
            <person name="Floudas D."/>
            <person name="Copeland A."/>
            <person name="Barry K.W."/>
            <person name="Cichocki N."/>
            <person name="Veneault-Fourrey C."/>
            <person name="LaButti K."/>
            <person name="Lindquist E.A."/>
            <person name="Lipzen A."/>
            <person name="Lundell T."/>
            <person name="Morin E."/>
            <person name="Murat C."/>
            <person name="Riley R."/>
            <person name="Ohm R."/>
            <person name="Sun H."/>
            <person name="Tunlid A."/>
            <person name="Henrissat B."/>
            <person name="Grigoriev I.V."/>
            <person name="Hibbett D.S."/>
            <person name="Martin F."/>
        </authorList>
    </citation>
    <scope>NUCLEOTIDE SEQUENCE [LARGE SCALE GENOMIC DNA]</scope>
    <source>
        <strain evidence="1 2">SS14</strain>
    </source>
</reference>
<dbReference type="HOGENOM" id="CLU_017008_0_0_1"/>
<gene>
    <name evidence="1" type="ORF">M422DRAFT_167515</name>
</gene>
<dbReference type="AlphaFoldDB" id="A0A0C9VDB5"/>
<dbReference type="OrthoDB" id="2691851at2759"/>
<name>A0A0C9VDB5_SPHS4</name>
<accession>A0A0C9VDB5</accession>